<accession>A0A0D1XF56</accession>
<dbReference type="PRINTS" id="PR00092">
    <property type="entry name" value="TYROSINASE"/>
</dbReference>
<sequence>MLGSRIQCALALVLASIATSGVQAWPHGQSQCKQLATRKEWGSLTSGERIAYIDAVKCMQQKPSNFAPGVVPGSKSRFDDFSAVHINQTTGIHLDGVFLSWHRNFLQLWETALREECGYPGYQPYWNWPLWADDLAASPLFDGSETSLGGDGYYVGSFTEYIVGTNSDGSLETLPRGTGGGCMKDGPFVNMTINMGPFAFGLVYTGLPSNWTDYTPHCVKRDLNNAVAAKTNQTYVDAALATATINDFQNALSASGTILGLHGAGHFCTGPGMQDFFASPSDPAFFLHHGQVDRVWQMWQSLDEGARTYGDNALFGTSTIFDANNTAPVSLDTEMVWGILGEPRKIAEMMQVGLHGFCYEYK</sequence>
<keyword evidence="3" id="KW-0732">Signal</keyword>
<keyword evidence="2" id="KW-0560">Oxidoreductase</keyword>
<keyword evidence="1" id="KW-0479">Metal-binding</keyword>
<dbReference type="AlphaFoldDB" id="A0A0D1XF56"/>
<dbReference type="Pfam" id="PF00264">
    <property type="entry name" value="Tyrosinase"/>
    <property type="match status" value="1"/>
</dbReference>
<evidence type="ECO:0000256" key="2">
    <source>
        <dbReference type="ARBA" id="ARBA00023002"/>
    </source>
</evidence>
<evidence type="ECO:0000259" key="4">
    <source>
        <dbReference type="PROSITE" id="PS00497"/>
    </source>
</evidence>
<dbReference type="PANTHER" id="PTHR11474:SF125">
    <property type="entry name" value="N-ACETYL-6-HYDROXYTRYPTOPHAN OXIDASE IVOB-RELATED"/>
    <property type="match status" value="1"/>
</dbReference>
<dbReference type="InterPro" id="IPR002227">
    <property type="entry name" value="Tyrosinase_Cu-bd"/>
</dbReference>
<dbReference type="HOGENOM" id="CLU_035914_0_2_1"/>
<dbReference type="PROSITE" id="PS00498">
    <property type="entry name" value="TYROSINASE_2"/>
    <property type="match status" value="1"/>
</dbReference>
<dbReference type="Gene3D" id="1.10.1280.10">
    <property type="entry name" value="Di-copper center containing domain from catechol oxidase"/>
    <property type="match status" value="1"/>
</dbReference>
<proteinExistence type="predicted"/>
<protein>
    <recommendedName>
        <fullName evidence="4 5">Tyrosinase copper-binding domain-containing protein</fullName>
    </recommendedName>
</protein>
<evidence type="ECO:0000256" key="3">
    <source>
        <dbReference type="SAM" id="SignalP"/>
    </source>
</evidence>
<evidence type="ECO:0000259" key="5">
    <source>
        <dbReference type="PROSITE" id="PS00498"/>
    </source>
</evidence>
<dbReference type="Proteomes" id="UP000053599">
    <property type="component" value="Unassembled WGS sequence"/>
</dbReference>
<dbReference type="STRING" id="1016849.A0A0D1XF56"/>
<name>A0A0D1XF56_9EURO</name>
<feature type="signal peptide" evidence="3">
    <location>
        <begin position="1"/>
        <end position="24"/>
    </location>
</feature>
<dbReference type="OrthoDB" id="6132182at2759"/>
<dbReference type="PROSITE" id="PS00497">
    <property type="entry name" value="TYROSINASE_1"/>
    <property type="match status" value="1"/>
</dbReference>
<reference evidence="6 7" key="1">
    <citation type="submission" date="2015-01" db="EMBL/GenBank/DDBJ databases">
        <title>The Genome Sequence of Exophiala sideris CBS121828.</title>
        <authorList>
            <consortium name="The Broad Institute Genomics Platform"/>
            <person name="Cuomo C."/>
            <person name="de Hoog S."/>
            <person name="Gorbushina A."/>
            <person name="Stielow B."/>
            <person name="Teixiera M."/>
            <person name="Abouelleil A."/>
            <person name="Chapman S.B."/>
            <person name="Priest M."/>
            <person name="Young S.K."/>
            <person name="Wortman J."/>
            <person name="Nusbaum C."/>
            <person name="Birren B."/>
        </authorList>
    </citation>
    <scope>NUCLEOTIDE SEQUENCE [LARGE SCALE GENOMIC DNA]</scope>
    <source>
        <strain evidence="6 7">CBS 121828</strain>
    </source>
</reference>
<dbReference type="GO" id="GO:0016491">
    <property type="term" value="F:oxidoreductase activity"/>
    <property type="evidence" value="ECO:0007669"/>
    <property type="project" value="UniProtKB-KW"/>
</dbReference>
<evidence type="ECO:0000313" key="7">
    <source>
        <dbReference type="Proteomes" id="UP000053599"/>
    </source>
</evidence>
<dbReference type="InterPro" id="IPR008922">
    <property type="entry name" value="Di-copper_centre_dom_sf"/>
</dbReference>
<evidence type="ECO:0000313" key="6">
    <source>
        <dbReference type="EMBL" id="KIV86736.1"/>
    </source>
</evidence>
<feature type="chain" id="PRO_5002236369" description="Tyrosinase copper-binding domain-containing protein" evidence="3">
    <location>
        <begin position="25"/>
        <end position="362"/>
    </location>
</feature>
<feature type="domain" description="Tyrosinase copper-binding" evidence="4">
    <location>
        <begin position="93"/>
        <end position="110"/>
    </location>
</feature>
<dbReference type="EMBL" id="KN846951">
    <property type="protein sequence ID" value="KIV86736.1"/>
    <property type="molecule type" value="Genomic_DNA"/>
</dbReference>
<dbReference type="InterPro" id="IPR050316">
    <property type="entry name" value="Tyrosinase/Hemocyanin"/>
</dbReference>
<gene>
    <name evidence="6" type="ORF">PV11_02331</name>
</gene>
<evidence type="ECO:0000256" key="1">
    <source>
        <dbReference type="ARBA" id="ARBA00022723"/>
    </source>
</evidence>
<feature type="domain" description="Tyrosinase copper-binding" evidence="5">
    <location>
        <begin position="282"/>
        <end position="293"/>
    </location>
</feature>
<dbReference type="PANTHER" id="PTHR11474">
    <property type="entry name" value="TYROSINASE FAMILY MEMBER"/>
    <property type="match status" value="1"/>
</dbReference>
<dbReference type="SUPFAM" id="SSF48056">
    <property type="entry name" value="Di-copper centre-containing domain"/>
    <property type="match status" value="1"/>
</dbReference>
<organism evidence="6 7">
    <name type="scientific">Exophiala sideris</name>
    <dbReference type="NCBI Taxonomy" id="1016849"/>
    <lineage>
        <taxon>Eukaryota</taxon>
        <taxon>Fungi</taxon>
        <taxon>Dikarya</taxon>
        <taxon>Ascomycota</taxon>
        <taxon>Pezizomycotina</taxon>
        <taxon>Eurotiomycetes</taxon>
        <taxon>Chaetothyriomycetidae</taxon>
        <taxon>Chaetothyriales</taxon>
        <taxon>Herpotrichiellaceae</taxon>
        <taxon>Exophiala</taxon>
    </lineage>
</organism>
<dbReference type="GO" id="GO:0046872">
    <property type="term" value="F:metal ion binding"/>
    <property type="evidence" value="ECO:0007669"/>
    <property type="project" value="UniProtKB-KW"/>
</dbReference>